<dbReference type="SMART" id="SM00146">
    <property type="entry name" value="PI3Kc"/>
    <property type="match status" value="1"/>
</dbReference>
<dbReference type="Pfam" id="PF02260">
    <property type="entry name" value="FATC"/>
    <property type="match status" value="1"/>
</dbReference>
<dbReference type="InterPro" id="IPR011009">
    <property type="entry name" value="Kinase-like_dom_sf"/>
</dbReference>
<dbReference type="PROSITE" id="PS51189">
    <property type="entry name" value="FAT"/>
    <property type="match status" value="1"/>
</dbReference>
<evidence type="ECO:0000256" key="14">
    <source>
        <dbReference type="ARBA" id="ARBA00047899"/>
    </source>
</evidence>
<evidence type="ECO:0000256" key="8">
    <source>
        <dbReference type="ARBA" id="ARBA00022763"/>
    </source>
</evidence>
<keyword evidence="7" id="KW-0547">Nucleotide-binding</keyword>
<evidence type="ECO:0000256" key="11">
    <source>
        <dbReference type="ARBA" id="ARBA00023204"/>
    </source>
</evidence>
<feature type="compositionally biased region" description="Pro residues" evidence="16">
    <location>
        <begin position="14"/>
        <end position="25"/>
    </location>
</feature>
<dbReference type="Pfam" id="PF00454">
    <property type="entry name" value="PI3_PI4_kinase"/>
    <property type="match status" value="1"/>
</dbReference>
<evidence type="ECO:0000256" key="16">
    <source>
        <dbReference type="SAM" id="MobiDB-lite"/>
    </source>
</evidence>
<evidence type="ECO:0000256" key="10">
    <source>
        <dbReference type="ARBA" id="ARBA00022840"/>
    </source>
</evidence>
<comment type="subunit">
    <text evidence="3">Associates with DNA double-strand breaks.</text>
</comment>
<dbReference type="PROSITE" id="PS50290">
    <property type="entry name" value="PI3_4_KINASE_3"/>
    <property type="match status" value="1"/>
</dbReference>
<organism evidence="20 21">
    <name type="scientific">Lophiotrema nucula</name>
    <dbReference type="NCBI Taxonomy" id="690887"/>
    <lineage>
        <taxon>Eukaryota</taxon>
        <taxon>Fungi</taxon>
        <taxon>Dikarya</taxon>
        <taxon>Ascomycota</taxon>
        <taxon>Pezizomycotina</taxon>
        <taxon>Dothideomycetes</taxon>
        <taxon>Pleosporomycetidae</taxon>
        <taxon>Pleosporales</taxon>
        <taxon>Lophiotremataceae</taxon>
        <taxon>Lophiotrema</taxon>
    </lineage>
</organism>
<comment type="subcellular location">
    <subcellularLocation>
        <location evidence="1">Nucleus</location>
    </subcellularLocation>
</comment>
<comment type="function">
    <text evidence="13">Serine/threonine protein kinase which activates checkpoint signaling upon genotoxic stresses such as ionizing radiation (IR), ultraviolet light (UV), or DNA replication stalling, thereby acting as a DNA damage sensor. Recognizes the substrate consensus sequence [ST]-Q. Phosphorylates histone H2A to form H2AS128ph (gamma-H2A) at sites of DNA damage, involved in the regulation of DNA damage response mechanism. Required for the control of telomere length and genome stability.</text>
</comment>
<keyword evidence="8" id="KW-0227">DNA damage</keyword>
<evidence type="ECO:0000256" key="3">
    <source>
        <dbReference type="ARBA" id="ARBA00011370"/>
    </source>
</evidence>
<keyword evidence="9" id="KW-0418">Kinase</keyword>
<evidence type="ECO:0000313" key="20">
    <source>
        <dbReference type="EMBL" id="KAF2115782.1"/>
    </source>
</evidence>
<dbReference type="PANTHER" id="PTHR11139:SF125">
    <property type="entry name" value="SERINE_THREONINE-PROTEIN KINASE MEC1"/>
    <property type="match status" value="1"/>
</dbReference>
<dbReference type="InterPro" id="IPR036940">
    <property type="entry name" value="PI3/4_kinase_cat_sf"/>
</dbReference>
<dbReference type="InterPro" id="IPR057564">
    <property type="entry name" value="HEAT_ATR"/>
</dbReference>
<dbReference type="EC" id="2.7.11.1" evidence="4"/>
<evidence type="ECO:0000259" key="19">
    <source>
        <dbReference type="PROSITE" id="PS51190"/>
    </source>
</evidence>
<dbReference type="InterPro" id="IPR000403">
    <property type="entry name" value="PI3/4_kinase_cat_dom"/>
</dbReference>
<dbReference type="InterPro" id="IPR003151">
    <property type="entry name" value="PIK-rel_kinase_FAT"/>
</dbReference>
<dbReference type="SUPFAM" id="SSF56112">
    <property type="entry name" value="Protein kinase-like (PK-like)"/>
    <property type="match status" value="1"/>
</dbReference>
<dbReference type="InterPro" id="IPR003152">
    <property type="entry name" value="FATC_dom"/>
</dbReference>
<evidence type="ECO:0000256" key="6">
    <source>
        <dbReference type="ARBA" id="ARBA00022679"/>
    </source>
</evidence>
<dbReference type="Pfam" id="PF08064">
    <property type="entry name" value="UME"/>
    <property type="match status" value="1"/>
</dbReference>
<gene>
    <name evidence="20" type="ORF">BDV96DRAFT_599348</name>
</gene>
<dbReference type="GO" id="GO:0000723">
    <property type="term" value="P:telomere maintenance"/>
    <property type="evidence" value="ECO:0007669"/>
    <property type="project" value="TreeGrafter"/>
</dbReference>
<comment type="catalytic activity">
    <reaction evidence="15">
        <text>L-seryl-[protein] + ATP = O-phospho-L-seryl-[protein] + ADP + H(+)</text>
        <dbReference type="Rhea" id="RHEA:17989"/>
        <dbReference type="Rhea" id="RHEA-COMP:9863"/>
        <dbReference type="Rhea" id="RHEA-COMP:11604"/>
        <dbReference type="ChEBI" id="CHEBI:15378"/>
        <dbReference type="ChEBI" id="CHEBI:29999"/>
        <dbReference type="ChEBI" id="CHEBI:30616"/>
        <dbReference type="ChEBI" id="CHEBI:83421"/>
        <dbReference type="ChEBI" id="CHEBI:456216"/>
        <dbReference type="EC" id="2.7.11.1"/>
    </reaction>
</comment>
<dbReference type="EMBL" id="ML977322">
    <property type="protein sequence ID" value="KAF2115782.1"/>
    <property type="molecule type" value="Genomic_DNA"/>
</dbReference>
<dbReference type="InterPro" id="IPR011990">
    <property type="entry name" value="TPR-like_helical_dom_sf"/>
</dbReference>
<evidence type="ECO:0000256" key="1">
    <source>
        <dbReference type="ARBA" id="ARBA00004123"/>
    </source>
</evidence>
<dbReference type="FunFam" id="1.10.1070.11:FF:000031">
    <property type="entry name" value="Phosphatidyl inositol 3-kinase"/>
    <property type="match status" value="1"/>
</dbReference>
<dbReference type="GO" id="GO:0006281">
    <property type="term" value="P:DNA repair"/>
    <property type="evidence" value="ECO:0007669"/>
    <property type="project" value="UniProtKB-KW"/>
</dbReference>
<keyword evidence="21" id="KW-1185">Reference proteome</keyword>
<dbReference type="GO" id="GO:0005524">
    <property type="term" value="F:ATP binding"/>
    <property type="evidence" value="ECO:0007669"/>
    <property type="project" value="UniProtKB-KW"/>
</dbReference>
<dbReference type="Proteomes" id="UP000799770">
    <property type="component" value="Unassembled WGS sequence"/>
</dbReference>
<dbReference type="SMART" id="SM00802">
    <property type="entry name" value="UME"/>
    <property type="match status" value="1"/>
</dbReference>
<comment type="catalytic activity">
    <reaction evidence="14">
        <text>L-threonyl-[protein] + ATP = O-phospho-L-threonyl-[protein] + ADP + H(+)</text>
        <dbReference type="Rhea" id="RHEA:46608"/>
        <dbReference type="Rhea" id="RHEA-COMP:11060"/>
        <dbReference type="Rhea" id="RHEA-COMP:11605"/>
        <dbReference type="ChEBI" id="CHEBI:15378"/>
        <dbReference type="ChEBI" id="CHEBI:30013"/>
        <dbReference type="ChEBI" id="CHEBI:30616"/>
        <dbReference type="ChEBI" id="CHEBI:61977"/>
        <dbReference type="ChEBI" id="CHEBI:456216"/>
        <dbReference type="EC" id="2.7.11.1"/>
    </reaction>
</comment>
<feature type="domain" description="FAT" evidence="18">
    <location>
        <begin position="1464"/>
        <end position="2039"/>
    </location>
</feature>
<name>A0A6A5Z8L0_9PLEO</name>
<evidence type="ECO:0000256" key="4">
    <source>
        <dbReference type="ARBA" id="ARBA00012513"/>
    </source>
</evidence>
<dbReference type="Pfam" id="PF25030">
    <property type="entry name" value="M-HEAT_ATR"/>
    <property type="match status" value="1"/>
</dbReference>
<sequence length="2505" mass="280856">MARKGGNSKQRLAPPAPNGHNPPPSTIAAQIVNNASNVKAQQQGDLKVAFPDLLKEYLKYLNESSRDESDPQLNAQVIAVIAEAGLGPLLHDNPFAPGSTHEQGVDSLLAIKLTIKRRPPLLLSSKDEEPEGSLQPPLFIWLVPKLLGLLGHSNLDAIQQDVRDLLGTCLSVLGTQPALWQYTSSAVSLCRSCIDDLMTSLGADEDSAPVIGPFKTTLPSSGSISDFWPESQQHVALPQSLQRTVSSRQQAFLASFHLLLVILDYSEPSDRKVSLPVSGADHLPWVLENCLSLYHGFRQWSSRFARGKLQDEVEALYMQVLEKLCIPRFSSDTKFSRSPKIVLSISSGVSELVKLCSSTPFSQPNQIRLAILLTRLRSSLQSPDDQNADSHAHDAGLKDIITENMEPAIVQMCQDVTKLKSLDKNLQFALCLWTSSSNWPAEINELRTELSSNGFEAFSDEQLKQDSKAIIKHLEGLALGSDERPTKRRKTDPNLDQLGGQDIYSRLLREITGNTENSPTIGLTDLHGSMVDTYLVRTEAQRCDMITAFGMVACAGSGYLDKHNEAEEERATCILCDRPNSNERQDSMSAQIRPEWGRDWKDALACLLAITEIQDFRESSRPRVHMALAIRRVFNHIRDADYLNLEHCSLGQWLLASMNRSLRELRVASVQAIMVFLRDDIPRPVRTKNRMASLEFFQTLSRRDVLSEQETLIMAYGQAARVCGEDELPIILLQLVEYLGHSNALICGMAYNELASLAEASEMNASEMFRPFWRSIGFAVIKDIHNKPQKAQLLSDLTEQSVAGLLLSTQTETLPHLVLTKRRDILQRIATARQKTVQEICLQSRKNFAGIFGLLLCQPVADVEKNAMDVLSAVVPEFAENDRDLSDLVRDEPVLIAFEILKLAADQHESRKAQYHRGFQTLAVLAETRNGHRKTISKKKTLSTFFEIHILGIMTHFTAVLDNAEAHYPLQERKRCVAAIGEMMVLAGNYAGFALPQIRACLQSAMADKHLCDHAFHVWSILINVLDEEDLELVVEQTFALIAQYWSCFSDDTHLKVNSTIGDLIKKHETLLRERIEYIPSLGSITMLSKFEGEFVRLKSKVEKATFFNAFSQRCSDENGVVVRHALRELVPFLESNQKVLHEAAVSQKPTPALAALSRSLLDATIRFAEGEDDIPILCARCLGLIGGIDPYKVEAIREKKAMLVLSNFEVANEVINFTAFLLEEVLVKVFHSTTNARAQGFLAFAMQELLKACGFNQIAVQRPRSSQSSPALSRWNEIPEAVRSTLTPFLNSKYMLKSNTKNDEPQEYPVFGPGVSHATWLRTFAFDLLQKGKGENVNLIFPVLCKVIKGHDLSISTFVLPFAILNVIVTGEEWEVKNVGQELLTILQAEIQEDDQPEAARIKQCSETLDYLTLWLQEKRKSIGEARALAGKTGRGISEMEEIKNIAQLSSVETILSMIPAEVISKRAVECGSYARALFHWEQYYRQERQKAEDRGSLFAQDELLQHLQLIYDQIDEPDSIEGISAHLQILNPEQQIMEHRKAGRWTAAQSWYELSLAEKPNDGETQLNLLTCLKESGQYDSILNYVDGFNASNTFCPASLPFAAEAAWSTGKWDQLERILSSTDPQSQSHVEFNVGVGRTLLALRQKHTDEFRRIIETLRESVAQGLSPSGTASLHACHDSLVKLHALYELEAISGLSTDTNSNRDVVLENLDRRLDILGAYTSDKQYLLGIRRATMQLSSIEFTKLDIASAWLTSARLARKAEFLPTAFNAAMHAARLGDDASKIEYSKLMWKEGHHRKAIQNLQGAITSNAFQARNSLPVEASVTTNATIDQQTPNRIKSHAQLLLAKWLDRAGQTKAGMLKDAYAAGLMSYPRWDKGHYYLGRHYLKLCESEKGMPVSKQSYTYLCGELAKHVIENFIRSTVYGTKYYYQTVPKVLTLWLDMGMEALNSNPRTQVDKEIYDKKTAYLDHINRHVKRYTNERMPAFAWYSAFPQIITRISHPHKNVWDTLAAIITRVASQYPQQALWSLLAVTHSTQDDRRARGMAVLQKLRGVSTNFGEAGLSANKKKETVKRKSSSPLELKNLILHGQKLTDALLAACDAPVEQRVSHVSLSRDLGFNHKLAPCQLVVPIEATMIANLPAGNDSRAIRSHNPFPQDAITISAFMDDVLVLSSLQRPRKVNVRGSDGRSYGLLCKPKDDLRKDQRLMEFNAMINRALTQDIDSSKRRLYIKTYGVTPLNEECGTIEWVEGLKPMRDIIIRLYRQKGTVIDYGELRVLLNEASSDPSKISIFTHRILRTFPPVLHEWFVETFPEPEAWFGARLRYTRSCAVMSIVGHVLGLGDRHGENVLLEEGNGGTFHVDFNCLFDKGLTFEKPELVPFRLTHNMVDAMGPQGVEGPFRTAAELTYKQLRQHEDTLITILETFVHDPTADFLGGKRKKKIVGVPETPQEVLETVRGKVEGMFRGESVPLSVEGYVDALIELARDPRNLSAMYIGWCAFF</sequence>
<dbReference type="InterPro" id="IPR014009">
    <property type="entry name" value="PIK_FAT"/>
</dbReference>
<dbReference type="InterPro" id="IPR056802">
    <property type="entry name" value="ATR-like_M-HEAT"/>
</dbReference>
<comment type="similarity">
    <text evidence="2">Belongs to the PI3/PI4-kinase family. ATM subfamily.</text>
</comment>
<accession>A0A6A5Z8L0</accession>
<dbReference type="Gene3D" id="1.10.1070.11">
    <property type="entry name" value="Phosphatidylinositol 3-/4-kinase, catalytic domain"/>
    <property type="match status" value="1"/>
</dbReference>
<dbReference type="GO" id="GO:0004674">
    <property type="term" value="F:protein serine/threonine kinase activity"/>
    <property type="evidence" value="ECO:0007669"/>
    <property type="project" value="UniProtKB-KW"/>
</dbReference>
<evidence type="ECO:0000256" key="5">
    <source>
        <dbReference type="ARBA" id="ARBA00022527"/>
    </source>
</evidence>
<dbReference type="InterPro" id="IPR012993">
    <property type="entry name" value="UME"/>
</dbReference>
<evidence type="ECO:0000259" key="18">
    <source>
        <dbReference type="PROSITE" id="PS51189"/>
    </source>
</evidence>
<keyword evidence="12" id="KW-0539">Nucleus</keyword>
<evidence type="ECO:0000256" key="7">
    <source>
        <dbReference type="ARBA" id="ARBA00022741"/>
    </source>
</evidence>
<dbReference type="OrthoDB" id="381190at2759"/>
<dbReference type="PANTHER" id="PTHR11139">
    <property type="entry name" value="ATAXIA TELANGIECTASIA MUTATED ATM -RELATED"/>
    <property type="match status" value="1"/>
</dbReference>
<evidence type="ECO:0000313" key="21">
    <source>
        <dbReference type="Proteomes" id="UP000799770"/>
    </source>
</evidence>
<evidence type="ECO:0000256" key="9">
    <source>
        <dbReference type="ARBA" id="ARBA00022777"/>
    </source>
</evidence>
<dbReference type="Gene3D" id="3.30.1010.10">
    <property type="entry name" value="Phosphatidylinositol 3-kinase Catalytic Subunit, Chain A, domain 4"/>
    <property type="match status" value="1"/>
</dbReference>
<feature type="domain" description="FATC" evidence="19">
    <location>
        <begin position="2473"/>
        <end position="2505"/>
    </location>
</feature>
<evidence type="ECO:0000256" key="2">
    <source>
        <dbReference type="ARBA" id="ARBA00010769"/>
    </source>
</evidence>
<dbReference type="PROSITE" id="PS00916">
    <property type="entry name" value="PI3_4_KINASE_2"/>
    <property type="match status" value="1"/>
</dbReference>
<keyword evidence="6" id="KW-0808">Transferase</keyword>
<dbReference type="Pfam" id="PF23593">
    <property type="entry name" value="HEAT_ATR"/>
    <property type="match status" value="1"/>
</dbReference>
<evidence type="ECO:0000256" key="13">
    <source>
        <dbReference type="ARBA" id="ARBA00025079"/>
    </source>
</evidence>
<dbReference type="GO" id="GO:0000077">
    <property type="term" value="P:DNA damage checkpoint signaling"/>
    <property type="evidence" value="ECO:0007669"/>
    <property type="project" value="TreeGrafter"/>
</dbReference>
<keyword evidence="5" id="KW-0723">Serine/threonine-protein kinase</keyword>
<dbReference type="Pfam" id="PF02259">
    <property type="entry name" value="FAT"/>
    <property type="match status" value="1"/>
</dbReference>
<evidence type="ECO:0000256" key="12">
    <source>
        <dbReference type="ARBA" id="ARBA00023242"/>
    </source>
</evidence>
<dbReference type="SMART" id="SM01343">
    <property type="entry name" value="FATC"/>
    <property type="match status" value="1"/>
</dbReference>
<dbReference type="Gene3D" id="1.25.40.10">
    <property type="entry name" value="Tetratricopeptide repeat domain"/>
    <property type="match status" value="1"/>
</dbReference>
<dbReference type="InterPro" id="IPR016024">
    <property type="entry name" value="ARM-type_fold"/>
</dbReference>
<dbReference type="InterPro" id="IPR018936">
    <property type="entry name" value="PI3/4_kinase_CS"/>
</dbReference>
<keyword evidence="10" id="KW-0067">ATP-binding</keyword>
<keyword evidence="11" id="KW-0234">DNA repair</keyword>
<evidence type="ECO:0000259" key="17">
    <source>
        <dbReference type="PROSITE" id="PS50290"/>
    </source>
</evidence>
<dbReference type="GO" id="GO:0005694">
    <property type="term" value="C:chromosome"/>
    <property type="evidence" value="ECO:0007669"/>
    <property type="project" value="TreeGrafter"/>
</dbReference>
<proteinExistence type="inferred from homology"/>
<feature type="domain" description="PI3K/PI4K catalytic" evidence="17">
    <location>
        <begin position="2169"/>
        <end position="2476"/>
    </location>
</feature>
<dbReference type="CDD" id="cd00892">
    <property type="entry name" value="PIKKc_ATR"/>
    <property type="match status" value="1"/>
</dbReference>
<protein>
    <recommendedName>
        <fullName evidence="4">non-specific serine/threonine protein kinase</fullName>
        <ecNumber evidence="4">2.7.11.1</ecNumber>
    </recommendedName>
</protein>
<dbReference type="InterPro" id="IPR050517">
    <property type="entry name" value="DDR_Repair_Kinase"/>
</dbReference>
<dbReference type="PROSITE" id="PS51190">
    <property type="entry name" value="FATC"/>
    <property type="match status" value="1"/>
</dbReference>
<feature type="region of interest" description="Disordered" evidence="16">
    <location>
        <begin position="1"/>
        <end position="27"/>
    </location>
</feature>
<evidence type="ECO:0000256" key="15">
    <source>
        <dbReference type="ARBA" id="ARBA00048679"/>
    </source>
</evidence>
<dbReference type="SUPFAM" id="SSF48371">
    <property type="entry name" value="ARM repeat"/>
    <property type="match status" value="1"/>
</dbReference>
<reference evidence="20" key="1">
    <citation type="journal article" date="2020" name="Stud. Mycol.">
        <title>101 Dothideomycetes genomes: a test case for predicting lifestyles and emergence of pathogens.</title>
        <authorList>
            <person name="Haridas S."/>
            <person name="Albert R."/>
            <person name="Binder M."/>
            <person name="Bloem J."/>
            <person name="Labutti K."/>
            <person name="Salamov A."/>
            <person name="Andreopoulos B."/>
            <person name="Baker S."/>
            <person name="Barry K."/>
            <person name="Bills G."/>
            <person name="Bluhm B."/>
            <person name="Cannon C."/>
            <person name="Castanera R."/>
            <person name="Culley D."/>
            <person name="Daum C."/>
            <person name="Ezra D."/>
            <person name="Gonzalez J."/>
            <person name="Henrissat B."/>
            <person name="Kuo A."/>
            <person name="Liang C."/>
            <person name="Lipzen A."/>
            <person name="Lutzoni F."/>
            <person name="Magnuson J."/>
            <person name="Mondo S."/>
            <person name="Nolan M."/>
            <person name="Ohm R."/>
            <person name="Pangilinan J."/>
            <person name="Park H.-J."/>
            <person name="Ramirez L."/>
            <person name="Alfaro M."/>
            <person name="Sun H."/>
            <person name="Tritt A."/>
            <person name="Yoshinaga Y."/>
            <person name="Zwiers L.-H."/>
            <person name="Turgeon B."/>
            <person name="Goodwin S."/>
            <person name="Spatafora J."/>
            <person name="Crous P."/>
            <person name="Grigoriev I."/>
        </authorList>
    </citation>
    <scope>NUCLEOTIDE SEQUENCE</scope>
    <source>
        <strain evidence="20">CBS 627.86</strain>
    </source>
</reference>
<dbReference type="GO" id="GO:0005634">
    <property type="term" value="C:nucleus"/>
    <property type="evidence" value="ECO:0007669"/>
    <property type="project" value="UniProtKB-SubCell"/>
</dbReference>